<dbReference type="EMBL" id="BMGR01000015">
    <property type="protein sequence ID" value="GGG18939.1"/>
    <property type="molecule type" value="Genomic_DNA"/>
</dbReference>
<organism evidence="3 4">
    <name type="scientific">Paenibacillus abyssi</name>
    <dbReference type="NCBI Taxonomy" id="1340531"/>
    <lineage>
        <taxon>Bacteria</taxon>
        <taxon>Bacillati</taxon>
        <taxon>Bacillota</taxon>
        <taxon>Bacilli</taxon>
        <taxon>Bacillales</taxon>
        <taxon>Paenibacillaceae</taxon>
        <taxon>Paenibacillus</taxon>
    </lineage>
</organism>
<dbReference type="RefSeq" id="WP_188532816.1">
    <property type="nucleotide sequence ID" value="NZ_BMGR01000015.1"/>
</dbReference>
<gene>
    <name evidence="3" type="ORF">GCM10010916_39720</name>
</gene>
<dbReference type="InterPro" id="IPR050490">
    <property type="entry name" value="Bact_solute-bd_prot1"/>
</dbReference>
<keyword evidence="4" id="KW-1185">Reference proteome</keyword>
<sequence>MKRKHPVLKFMVIILLISSLMIGCSSTNSGTVSRESNESGESSNTSSSSQPEKVTLRFSWWGAQERNKATLDAIERYMELNPHVTIQGEYMDYSGFYEKLVAQLAGGTAPDVMAIVDRWYFDLVTQNEFLADLGEYENIIDFSTVPENFMETQLFNGKKIGFPAGLQGDVLIYNNDFFEKYNIPADTQWTWDSLIEVGKKVHDEDPNAYLLSLDAAELNFVLRVYQKQLTGNQFIKDDYTLGFTKEDMIKMLTFVRDIFEQNVAEPLASAVLYPDVSQHENPKWRNGEMGITHKYTSLIPVYQQVENFNLGVGALPLMEGFKDPGTFTGSTLVYVMNKGTEYPEETAKFLNWLVNDPEAIKLMGTTRGVPATKVGQEVLGEANLIDPLVQKALDLALENSSKVLPDNAISQNQELTIIFTDIIDQVGFGELTPEQGSEQLIALLEDKLAQMK</sequence>
<dbReference type="PROSITE" id="PS51257">
    <property type="entry name" value="PROKAR_LIPOPROTEIN"/>
    <property type="match status" value="1"/>
</dbReference>
<feature type="region of interest" description="Disordered" evidence="1">
    <location>
        <begin position="28"/>
        <end position="50"/>
    </location>
</feature>
<dbReference type="SUPFAM" id="SSF53850">
    <property type="entry name" value="Periplasmic binding protein-like II"/>
    <property type="match status" value="1"/>
</dbReference>
<protein>
    <submittedName>
        <fullName evidence="3">ABC transporter substrate-binding protein</fullName>
    </submittedName>
</protein>
<dbReference type="AlphaFoldDB" id="A0A917LFR5"/>
<evidence type="ECO:0000256" key="2">
    <source>
        <dbReference type="SAM" id="SignalP"/>
    </source>
</evidence>
<comment type="caution">
    <text evidence="3">The sequence shown here is derived from an EMBL/GenBank/DDBJ whole genome shotgun (WGS) entry which is preliminary data.</text>
</comment>
<reference evidence="3" key="2">
    <citation type="submission" date="2020-09" db="EMBL/GenBank/DDBJ databases">
        <authorList>
            <person name="Sun Q."/>
            <person name="Zhou Y."/>
        </authorList>
    </citation>
    <scope>NUCLEOTIDE SEQUENCE</scope>
    <source>
        <strain evidence="3">CGMCC 1.12987</strain>
    </source>
</reference>
<dbReference type="Gene3D" id="3.40.190.10">
    <property type="entry name" value="Periplasmic binding protein-like II"/>
    <property type="match status" value="2"/>
</dbReference>
<reference evidence="3" key="1">
    <citation type="journal article" date="2014" name="Int. J. Syst. Evol. Microbiol.">
        <title>Complete genome sequence of Corynebacterium casei LMG S-19264T (=DSM 44701T), isolated from a smear-ripened cheese.</title>
        <authorList>
            <consortium name="US DOE Joint Genome Institute (JGI-PGF)"/>
            <person name="Walter F."/>
            <person name="Albersmeier A."/>
            <person name="Kalinowski J."/>
            <person name="Ruckert C."/>
        </authorList>
    </citation>
    <scope>NUCLEOTIDE SEQUENCE</scope>
    <source>
        <strain evidence="3">CGMCC 1.12987</strain>
    </source>
</reference>
<feature type="compositionally biased region" description="Low complexity" evidence="1">
    <location>
        <begin position="39"/>
        <end position="49"/>
    </location>
</feature>
<name>A0A917LFR5_9BACL</name>
<evidence type="ECO:0000256" key="1">
    <source>
        <dbReference type="SAM" id="MobiDB-lite"/>
    </source>
</evidence>
<evidence type="ECO:0000313" key="3">
    <source>
        <dbReference type="EMBL" id="GGG18939.1"/>
    </source>
</evidence>
<evidence type="ECO:0000313" key="4">
    <source>
        <dbReference type="Proteomes" id="UP000644756"/>
    </source>
</evidence>
<proteinExistence type="predicted"/>
<keyword evidence="2" id="KW-0732">Signal</keyword>
<feature type="chain" id="PRO_5038711993" evidence="2">
    <location>
        <begin position="31"/>
        <end position="452"/>
    </location>
</feature>
<accession>A0A917LFR5</accession>
<feature type="signal peptide" evidence="2">
    <location>
        <begin position="1"/>
        <end position="30"/>
    </location>
</feature>
<dbReference type="PANTHER" id="PTHR43649">
    <property type="entry name" value="ARABINOSE-BINDING PROTEIN-RELATED"/>
    <property type="match status" value="1"/>
</dbReference>
<dbReference type="Proteomes" id="UP000644756">
    <property type="component" value="Unassembled WGS sequence"/>
</dbReference>
<dbReference type="InterPro" id="IPR006059">
    <property type="entry name" value="SBP"/>
</dbReference>
<dbReference type="Pfam" id="PF13416">
    <property type="entry name" value="SBP_bac_8"/>
    <property type="match status" value="1"/>
</dbReference>
<dbReference type="PANTHER" id="PTHR43649:SF11">
    <property type="entry name" value="ABC TRANSPORTER SUBSTRATE-BINDING PROTEIN YESO-RELATED"/>
    <property type="match status" value="1"/>
</dbReference>